<dbReference type="InterPro" id="IPR014984">
    <property type="entry name" value="HopJ"/>
</dbReference>
<dbReference type="Gene3D" id="3.20.160.10">
    <property type="entry name" value="vpa0580 domain like"/>
    <property type="match status" value="1"/>
</dbReference>
<evidence type="ECO:0000313" key="3">
    <source>
        <dbReference type="Proteomes" id="UP000199290"/>
    </source>
</evidence>
<dbReference type="RefSeq" id="WP_091991611.1">
    <property type="nucleotide sequence ID" value="NZ_FOYV01000002.1"/>
</dbReference>
<dbReference type="AlphaFoldDB" id="A0A1I6HNI2"/>
<keyword evidence="3" id="KW-1185">Reference proteome</keyword>
<organism evidence="2 3">
    <name type="scientific">Marinobacter gudaonensis</name>
    <dbReference type="NCBI Taxonomy" id="375760"/>
    <lineage>
        <taxon>Bacteria</taxon>
        <taxon>Pseudomonadati</taxon>
        <taxon>Pseudomonadota</taxon>
        <taxon>Gammaproteobacteria</taxon>
        <taxon>Pseudomonadales</taxon>
        <taxon>Marinobacteraceae</taxon>
        <taxon>Marinobacter</taxon>
    </lineage>
</organism>
<dbReference type="OrthoDB" id="9790826at2"/>
<name>A0A1I6HNI2_9GAMM</name>
<proteinExistence type="predicted"/>
<gene>
    <name evidence="2" type="ORF">SAMN04488073_2829</name>
</gene>
<reference evidence="3" key="1">
    <citation type="submission" date="2016-10" db="EMBL/GenBank/DDBJ databases">
        <authorList>
            <person name="Varghese N."/>
            <person name="Submissions S."/>
        </authorList>
    </citation>
    <scope>NUCLEOTIDE SEQUENCE [LARGE SCALE GENOMIC DNA]</scope>
    <source>
        <strain evidence="3">CGMCC 1.6294</strain>
    </source>
</reference>
<dbReference type="STRING" id="375760.SAMN04488073_2829"/>
<dbReference type="Proteomes" id="UP000199290">
    <property type="component" value="Unassembled WGS sequence"/>
</dbReference>
<feature type="region of interest" description="Disordered" evidence="1">
    <location>
        <begin position="109"/>
        <end position="129"/>
    </location>
</feature>
<sequence>MSIKDAVRIHLASLDAGHANFADSLALIEQHFEYQPCRFHNGPLVNAEGENAGSCRIFGLGQYCNLSEVDTLKLFAEHYQQVLDDPVGDSHGNIRQFISTGWSGIRFDGMPLRPRPNPTDNMTREETPS</sequence>
<evidence type="ECO:0000256" key="1">
    <source>
        <dbReference type="SAM" id="MobiDB-lite"/>
    </source>
</evidence>
<dbReference type="EMBL" id="FOYV01000002">
    <property type="protein sequence ID" value="SFR56039.1"/>
    <property type="molecule type" value="Genomic_DNA"/>
</dbReference>
<protein>
    <submittedName>
        <fullName evidence="2">HopJ type III effector protein</fullName>
    </submittedName>
</protein>
<accession>A0A1I6HNI2</accession>
<evidence type="ECO:0000313" key="2">
    <source>
        <dbReference type="EMBL" id="SFR56039.1"/>
    </source>
</evidence>
<dbReference type="InterPro" id="IPR038604">
    <property type="entry name" value="HopJ_sf"/>
</dbReference>
<dbReference type="Pfam" id="PF08888">
    <property type="entry name" value="HopJ"/>
    <property type="match status" value="1"/>
</dbReference>